<keyword evidence="3" id="KW-1185">Reference proteome</keyword>
<dbReference type="PANTHER" id="PTHR37313">
    <property type="entry name" value="UPF0749 PROTEIN RV1825"/>
    <property type="match status" value="1"/>
</dbReference>
<gene>
    <name evidence="2" type="ORF">LSG31_14705</name>
</gene>
<dbReference type="PANTHER" id="PTHR37313:SF2">
    <property type="entry name" value="UPF0749 PROTEIN YLXX"/>
    <property type="match status" value="1"/>
</dbReference>
<comment type="similarity">
    <text evidence="1">Belongs to the UPF0749 family.</text>
</comment>
<evidence type="ECO:0000256" key="1">
    <source>
        <dbReference type="ARBA" id="ARBA00009108"/>
    </source>
</evidence>
<dbReference type="RefSeq" id="WP_347435842.1">
    <property type="nucleotide sequence ID" value="NZ_CP089291.1"/>
</dbReference>
<dbReference type="Proteomes" id="UP000830167">
    <property type="component" value="Chromosome"/>
</dbReference>
<accession>A0ABY4CIB7</accession>
<dbReference type="Gene3D" id="3.30.70.1880">
    <property type="entry name" value="Protein of unknown function DUF881"/>
    <property type="match status" value="1"/>
</dbReference>
<proteinExistence type="inferred from homology"/>
<reference evidence="2" key="1">
    <citation type="submission" date="2021-12" db="EMBL/GenBank/DDBJ databases">
        <title>Alicyclobacillaceae gen. nov., sp. nov., isolated from chalcocite enrichment system.</title>
        <authorList>
            <person name="Jiang Z."/>
        </authorList>
    </citation>
    <scope>NUCLEOTIDE SEQUENCE</scope>
    <source>
        <strain evidence="2">MYW30-H2</strain>
    </source>
</reference>
<sequence>MDRQKRLFRLSLFGISVLLGVMLTIQYSVAHRPKQTITQDYLSLKTQVQVELEKQKRIEESIQKTQQQLDEFKRSKGNTAQMKTVMENELSKSRQEAGLTPVSGSGLRIIISDQPSFQVGHPATIAVFNAQALEMIINYLFSNGAQAIAINHQRLVTTSSIRQVGGITDTVGSIQVNAVPIAAPYEIDAIGNITQMEAVLTVNKVVEDLALMGKVATIYQETKKDGITLPAYNGLLPGRYAKQEDAKK</sequence>
<dbReference type="EMBL" id="CP089291">
    <property type="protein sequence ID" value="UOF89161.1"/>
    <property type="molecule type" value="Genomic_DNA"/>
</dbReference>
<dbReference type="InterPro" id="IPR010273">
    <property type="entry name" value="DUF881"/>
</dbReference>
<evidence type="ECO:0000313" key="3">
    <source>
        <dbReference type="Proteomes" id="UP000830167"/>
    </source>
</evidence>
<name>A0ABY4CIB7_9BACL</name>
<organism evidence="2 3">
    <name type="scientific">Fodinisporobacter ferrooxydans</name>
    <dbReference type="NCBI Taxonomy" id="2901836"/>
    <lineage>
        <taxon>Bacteria</taxon>
        <taxon>Bacillati</taxon>
        <taxon>Bacillota</taxon>
        <taxon>Bacilli</taxon>
        <taxon>Bacillales</taxon>
        <taxon>Alicyclobacillaceae</taxon>
        <taxon>Fodinisporobacter</taxon>
    </lineage>
</organism>
<dbReference type="Pfam" id="PF05949">
    <property type="entry name" value="DUF881"/>
    <property type="match status" value="1"/>
</dbReference>
<protein>
    <submittedName>
        <fullName evidence="2">DUF881 domain-containing protein</fullName>
    </submittedName>
</protein>
<evidence type="ECO:0000313" key="2">
    <source>
        <dbReference type="EMBL" id="UOF89161.1"/>
    </source>
</evidence>